<sequence length="345" mass="36792">MNAWLNKIIAGSICVMALASCEKQDSFTQVKTGTTPTFSATATEFTFSADHATDDAVTYKWSASEDWGYRSVVNYALEVDQKGNGFKNAIDIFNANNGLSKTFTVAALNQAVNNMGLAAGRQHELVIRVRAAVDTVGNEVFSDSVSLTVTPYYVPKVYPSVYLPGGYQGWSFDNPGLGSLASVNNDKKYEGYLNFPDANTEFKITPAKSWDTNYGDGGGGSLVSNGGNIKAGEAGYYRLTADLNALTYSITRTTWSINGTATGGADKAMTLDGTTKKWSITTALQAGTFYFRANNANTITFSDDDNNGVLTAGSTGAISIATAGTYTITMDLNNAGNYIYTLSVQ</sequence>
<gene>
    <name evidence="2" type="ORF">GWR21_30740</name>
</gene>
<accession>A0A6B9ZQ05</accession>
<dbReference type="RefSeq" id="WP_162335517.1">
    <property type="nucleotide sequence ID" value="NZ_CP048113.1"/>
</dbReference>
<dbReference type="PROSITE" id="PS51257">
    <property type="entry name" value="PROKAR_LIPOPROTEIN"/>
    <property type="match status" value="1"/>
</dbReference>
<dbReference type="GO" id="GO:2001070">
    <property type="term" value="F:starch binding"/>
    <property type="evidence" value="ECO:0007669"/>
    <property type="project" value="InterPro"/>
</dbReference>
<evidence type="ECO:0000313" key="3">
    <source>
        <dbReference type="Proteomes" id="UP000476411"/>
    </source>
</evidence>
<feature type="domain" description="SusE outer membrane protein" evidence="1">
    <location>
        <begin position="26"/>
        <end position="130"/>
    </location>
</feature>
<evidence type="ECO:0000259" key="1">
    <source>
        <dbReference type="Pfam" id="PF14292"/>
    </source>
</evidence>
<organism evidence="2 3">
    <name type="scientific">Chitinophaga agri</name>
    <dbReference type="NCBI Taxonomy" id="2703787"/>
    <lineage>
        <taxon>Bacteria</taxon>
        <taxon>Pseudomonadati</taxon>
        <taxon>Bacteroidota</taxon>
        <taxon>Chitinophagia</taxon>
        <taxon>Chitinophagales</taxon>
        <taxon>Chitinophagaceae</taxon>
        <taxon>Chitinophaga</taxon>
    </lineage>
</organism>
<dbReference type="AlphaFoldDB" id="A0A6B9ZQ05"/>
<dbReference type="EMBL" id="CP048113">
    <property type="protein sequence ID" value="QHS63801.1"/>
    <property type="molecule type" value="Genomic_DNA"/>
</dbReference>
<keyword evidence="3" id="KW-1185">Reference proteome</keyword>
<dbReference type="Pfam" id="PF14292">
    <property type="entry name" value="SusE"/>
    <property type="match status" value="1"/>
</dbReference>
<name>A0A6B9ZQ05_9BACT</name>
<protein>
    <recommendedName>
        <fullName evidence="1">SusE outer membrane protein domain-containing protein</fullName>
    </recommendedName>
</protein>
<dbReference type="GO" id="GO:0019867">
    <property type="term" value="C:outer membrane"/>
    <property type="evidence" value="ECO:0007669"/>
    <property type="project" value="InterPro"/>
</dbReference>
<dbReference type="KEGG" id="chih:GWR21_30740"/>
<reference evidence="2 3" key="1">
    <citation type="submission" date="2020-01" db="EMBL/GenBank/DDBJ databases">
        <title>Complete genome sequence of Chitinophaga sp. H33E-04 isolated from quinoa roots.</title>
        <authorList>
            <person name="Weon H.-Y."/>
            <person name="Lee S.A."/>
        </authorList>
    </citation>
    <scope>NUCLEOTIDE SEQUENCE [LARGE SCALE GENOMIC DNA]</scope>
    <source>
        <strain evidence="2 3">H33E-04</strain>
    </source>
</reference>
<evidence type="ECO:0000313" key="2">
    <source>
        <dbReference type="EMBL" id="QHS63801.1"/>
    </source>
</evidence>
<proteinExistence type="predicted"/>
<dbReference type="Gene3D" id="2.60.40.3620">
    <property type="match status" value="2"/>
</dbReference>
<dbReference type="InterPro" id="IPR025970">
    <property type="entry name" value="SusE"/>
</dbReference>
<dbReference type="Proteomes" id="UP000476411">
    <property type="component" value="Chromosome"/>
</dbReference>
<dbReference type="CDD" id="cd12967">
    <property type="entry name" value="CBM_SusE-F_like_u1"/>
    <property type="match status" value="1"/>
</dbReference>